<dbReference type="Proteomes" id="UP000235786">
    <property type="component" value="Unassembled WGS sequence"/>
</dbReference>
<proteinExistence type="predicted"/>
<evidence type="ECO:0000313" key="2">
    <source>
        <dbReference type="EMBL" id="PMD35417.1"/>
    </source>
</evidence>
<reference evidence="2 3" key="1">
    <citation type="submission" date="2016-04" db="EMBL/GenBank/DDBJ databases">
        <title>A degradative enzymes factory behind the ericoid mycorrhizal symbiosis.</title>
        <authorList>
            <consortium name="DOE Joint Genome Institute"/>
            <person name="Martino E."/>
            <person name="Morin E."/>
            <person name="Grelet G."/>
            <person name="Kuo A."/>
            <person name="Kohler A."/>
            <person name="Daghino S."/>
            <person name="Barry K."/>
            <person name="Choi C."/>
            <person name="Cichocki N."/>
            <person name="Clum A."/>
            <person name="Copeland A."/>
            <person name="Hainaut M."/>
            <person name="Haridas S."/>
            <person name="Labutti K."/>
            <person name="Lindquist E."/>
            <person name="Lipzen A."/>
            <person name="Khouja H.-R."/>
            <person name="Murat C."/>
            <person name="Ohm R."/>
            <person name="Olson A."/>
            <person name="Spatafora J."/>
            <person name="Veneault-Fourrey C."/>
            <person name="Henrissat B."/>
            <person name="Grigoriev I."/>
            <person name="Martin F."/>
            <person name="Perotto S."/>
        </authorList>
    </citation>
    <scope>NUCLEOTIDE SEQUENCE [LARGE SCALE GENOMIC DNA]</scope>
    <source>
        <strain evidence="2 3">F</strain>
    </source>
</reference>
<dbReference type="OrthoDB" id="10659024at2759"/>
<evidence type="ECO:0000313" key="3">
    <source>
        <dbReference type="Proteomes" id="UP000235786"/>
    </source>
</evidence>
<evidence type="ECO:0000256" key="1">
    <source>
        <dbReference type="SAM" id="MobiDB-lite"/>
    </source>
</evidence>
<keyword evidence="3" id="KW-1185">Reference proteome</keyword>
<gene>
    <name evidence="2" type="ORF">L207DRAFT_516360</name>
</gene>
<sequence>MRPVSNTPGVQYISRAASFHIETSSLFPLCHQRPLSEKDVSGASLAPWSLRARSRQIHQFNQPCRGVSASTVHGQSTCHPTPKLVTAGHPRPPARVPAPKHSPPLRTAQTPCPIRRLTAGQNSQPAPSPLDLLFVPSIYILGLLAPYTLVVTPSFNHPSVFRYRHFTTGQLSVVET</sequence>
<feature type="compositionally biased region" description="Pro residues" evidence="1">
    <location>
        <begin position="90"/>
        <end position="102"/>
    </location>
</feature>
<protein>
    <submittedName>
        <fullName evidence="2">Uncharacterized protein</fullName>
    </submittedName>
</protein>
<name>A0A2J6RA82_HYAVF</name>
<dbReference type="AlphaFoldDB" id="A0A2J6RA82"/>
<accession>A0A2J6RA82</accession>
<organism evidence="2 3">
    <name type="scientific">Hyaloscypha variabilis (strain UAMH 11265 / GT02V1 / F)</name>
    <name type="common">Meliniomyces variabilis</name>
    <dbReference type="NCBI Taxonomy" id="1149755"/>
    <lineage>
        <taxon>Eukaryota</taxon>
        <taxon>Fungi</taxon>
        <taxon>Dikarya</taxon>
        <taxon>Ascomycota</taxon>
        <taxon>Pezizomycotina</taxon>
        <taxon>Leotiomycetes</taxon>
        <taxon>Helotiales</taxon>
        <taxon>Hyaloscyphaceae</taxon>
        <taxon>Hyaloscypha</taxon>
        <taxon>Hyaloscypha variabilis</taxon>
    </lineage>
</organism>
<feature type="region of interest" description="Disordered" evidence="1">
    <location>
        <begin position="71"/>
        <end position="110"/>
    </location>
</feature>
<dbReference type="EMBL" id="KZ613952">
    <property type="protein sequence ID" value="PMD35417.1"/>
    <property type="molecule type" value="Genomic_DNA"/>
</dbReference>